<sequence>LQDKVALVTGASSGIGRACAQSIAKEGAIVLCTDLHPEPNPRGFEDDIQYNTVEAIQKAGGRAAFRKMDIANRQEVEEVFRHIVTTYDRLDVVVSAAGLYLPLRKFADEDEELWERMVQVNLLGTARVNRLAIKQFLKQGIDPIWGSRGRIVNISSGAGKFVVPLQCAYGATKAGVDQMTRTASTDHANDAININGVAPGLVATGMARDNFENPEILAILRKATPLPRLGETKDIANAAHFLVSPASSWITGHILPVDGG</sequence>
<organism evidence="4 5">
    <name type="scientific">Paraphoma chrysanthemicola</name>
    <dbReference type="NCBI Taxonomy" id="798071"/>
    <lineage>
        <taxon>Eukaryota</taxon>
        <taxon>Fungi</taxon>
        <taxon>Dikarya</taxon>
        <taxon>Ascomycota</taxon>
        <taxon>Pezizomycotina</taxon>
        <taxon>Dothideomycetes</taxon>
        <taxon>Pleosporomycetidae</taxon>
        <taxon>Pleosporales</taxon>
        <taxon>Pleosporineae</taxon>
        <taxon>Phaeosphaeriaceae</taxon>
        <taxon>Paraphoma</taxon>
    </lineage>
</organism>
<dbReference type="Proteomes" id="UP000813461">
    <property type="component" value="Unassembled WGS sequence"/>
</dbReference>
<evidence type="ECO:0000256" key="1">
    <source>
        <dbReference type="ARBA" id="ARBA00006484"/>
    </source>
</evidence>
<dbReference type="PRINTS" id="PR00080">
    <property type="entry name" value="SDRFAMILY"/>
</dbReference>
<name>A0A8K0QX16_9PLEO</name>
<keyword evidence="5" id="KW-1185">Reference proteome</keyword>
<dbReference type="Pfam" id="PF13561">
    <property type="entry name" value="adh_short_C2"/>
    <property type="match status" value="1"/>
</dbReference>
<evidence type="ECO:0000256" key="3">
    <source>
        <dbReference type="ARBA" id="ARBA00023002"/>
    </source>
</evidence>
<dbReference type="InterPro" id="IPR036291">
    <property type="entry name" value="NAD(P)-bd_dom_sf"/>
</dbReference>
<dbReference type="CDD" id="cd05233">
    <property type="entry name" value="SDR_c"/>
    <property type="match status" value="1"/>
</dbReference>
<gene>
    <name evidence="4" type="ORF">FB567DRAFT_411314</name>
</gene>
<evidence type="ECO:0000256" key="2">
    <source>
        <dbReference type="ARBA" id="ARBA00022857"/>
    </source>
</evidence>
<accession>A0A8K0QX16</accession>
<dbReference type="PANTHER" id="PTHR24321:SF8">
    <property type="entry name" value="ESTRADIOL 17-BETA-DEHYDROGENASE 8-RELATED"/>
    <property type="match status" value="1"/>
</dbReference>
<dbReference type="PROSITE" id="PS00061">
    <property type="entry name" value="ADH_SHORT"/>
    <property type="match status" value="1"/>
</dbReference>
<dbReference type="EMBL" id="JAGMVJ010000023">
    <property type="protein sequence ID" value="KAH7072510.1"/>
    <property type="molecule type" value="Genomic_DNA"/>
</dbReference>
<dbReference type="OrthoDB" id="3766383at2759"/>
<evidence type="ECO:0000313" key="4">
    <source>
        <dbReference type="EMBL" id="KAH7072510.1"/>
    </source>
</evidence>
<dbReference type="AlphaFoldDB" id="A0A8K0QX16"/>
<reference evidence="4" key="1">
    <citation type="journal article" date="2021" name="Nat. Commun.">
        <title>Genetic determinants of endophytism in the Arabidopsis root mycobiome.</title>
        <authorList>
            <person name="Mesny F."/>
            <person name="Miyauchi S."/>
            <person name="Thiergart T."/>
            <person name="Pickel B."/>
            <person name="Atanasova L."/>
            <person name="Karlsson M."/>
            <person name="Huettel B."/>
            <person name="Barry K.W."/>
            <person name="Haridas S."/>
            <person name="Chen C."/>
            <person name="Bauer D."/>
            <person name="Andreopoulos W."/>
            <person name="Pangilinan J."/>
            <person name="LaButti K."/>
            <person name="Riley R."/>
            <person name="Lipzen A."/>
            <person name="Clum A."/>
            <person name="Drula E."/>
            <person name="Henrissat B."/>
            <person name="Kohler A."/>
            <person name="Grigoriev I.V."/>
            <person name="Martin F.M."/>
            <person name="Hacquard S."/>
        </authorList>
    </citation>
    <scope>NUCLEOTIDE SEQUENCE</scope>
    <source>
        <strain evidence="4">MPI-SDFR-AT-0120</strain>
    </source>
</reference>
<dbReference type="PANTHER" id="PTHR24321">
    <property type="entry name" value="DEHYDROGENASES, SHORT CHAIN"/>
    <property type="match status" value="1"/>
</dbReference>
<evidence type="ECO:0000313" key="5">
    <source>
        <dbReference type="Proteomes" id="UP000813461"/>
    </source>
</evidence>
<dbReference type="SUPFAM" id="SSF51735">
    <property type="entry name" value="NAD(P)-binding Rossmann-fold domains"/>
    <property type="match status" value="1"/>
</dbReference>
<keyword evidence="2" id="KW-0521">NADP</keyword>
<keyword evidence="3" id="KW-0560">Oxidoreductase</keyword>
<dbReference type="FunFam" id="3.40.50.720:FF:000084">
    <property type="entry name" value="Short-chain dehydrogenase reductase"/>
    <property type="match status" value="1"/>
</dbReference>
<feature type="non-terminal residue" evidence="4">
    <location>
        <position position="260"/>
    </location>
</feature>
<dbReference type="InterPro" id="IPR002347">
    <property type="entry name" value="SDR_fam"/>
</dbReference>
<comment type="similarity">
    <text evidence="1">Belongs to the short-chain dehydrogenases/reductases (SDR) family.</text>
</comment>
<protein>
    <submittedName>
        <fullName evidence="4">Short chain dehydrogenase/ reductase</fullName>
    </submittedName>
</protein>
<dbReference type="Gene3D" id="3.40.50.720">
    <property type="entry name" value="NAD(P)-binding Rossmann-like Domain"/>
    <property type="match status" value="1"/>
</dbReference>
<proteinExistence type="inferred from homology"/>
<comment type="caution">
    <text evidence="4">The sequence shown here is derived from an EMBL/GenBank/DDBJ whole genome shotgun (WGS) entry which is preliminary data.</text>
</comment>
<feature type="non-terminal residue" evidence="4">
    <location>
        <position position="1"/>
    </location>
</feature>
<dbReference type="PRINTS" id="PR00081">
    <property type="entry name" value="GDHRDH"/>
</dbReference>
<dbReference type="GO" id="GO:0016491">
    <property type="term" value="F:oxidoreductase activity"/>
    <property type="evidence" value="ECO:0007669"/>
    <property type="project" value="UniProtKB-KW"/>
</dbReference>
<dbReference type="InterPro" id="IPR020904">
    <property type="entry name" value="Sc_DH/Rdtase_CS"/>
</dbReference>